<proteinExistence type="predicted"/>
<dbReference type="SUPFAM" id="SSF52047">
    <property type="entry name" value="RNI-like"/>
    <property type="match status" value="1"/>
</dbReference>
<dbReference type="Gene3D" id="3.80.10.10">
    <property type="entry name" value="Ribonuclease Inhibitor"/>
    <property type="match status" value="1"/>
</dbReference>
<dbReference type="AlphaFoldDB" id="A0A1V8SAP0"/>
<sequence>MATKRRSTRQAAGRKRSRYTEPDSEEDFEGSTDGEADYAPEPVTPPPQRESKRRKTVQRPQRPSTRSAKSSTKKRAVVIGRQRKPRMTEKEKVEAHKFRGPTDGKIPKWATLPVDILRDVFIFASQPLTGANATWLLKSARTCRAFAVPALEAYYEAPLPLSTQFPHDMLDLMHNSNKGVIRYNTKVTRLEVKMEHLSYTAHQRGLFDLTELALQLPRLQDLQVLNRIDVPPFRRLPLQQWHYPANLFASLSAASTRLKTFRWSRDMILPDESGVCAYIATQHNEKCFEGNIEKLVMCGFDVHDTPATLMTNQDGGEDSLDLAWVLSKVPTLRSLAFSSCDVVREGFLTRMPTALEHLEITNCFKVTSDVLEAYLLKSGASLKSLTLLHNPCLSLSFLPNLKANCPNLESLTLDGHYYSERVAINDAQPEYETLLSPSEVPTWPSTLRHLDLVSLQKWGAEAAVNLFRTLADAAPELPDLRYIHIEAHIDIPWRDRASFRDEWIERLRTVFLRRSAPPNPYHGSKKQWLAWKAVQNDYNGRATPEVLELAFHPRGVSHVELSPHKDPRDTDLASDADASPLKPARRSTRVRLVRSLSQQASVTSEDAGAESEDVKNRSPGKPEPFIQGLCNTVDVRIDNQRPRETTFTERDFLDSEASGDEDWSANADMEFENGGYAW</sequence>
<keyword evidence="3" id="KW-1185">Reference proteome</keyword>
<evidence type="ECO:0000313" key="3">
    <source>
        <dbReference type="Proteomes" id="UP000192596"/>
    </source>
</evidence>
<feature type="compositionally biased region" description="Basic residues" evidence="1">
    <location>
        <begin position="71"/>
        <end position="85"/>
    </location>
</feature>
<feature type="compositionally biased region" description="Basic and acidic residues" evidence="1">
    <location>
        <begin position="86"/>
        <end position="100"/>
    </location>
</feature>
<feature type="region of interest" description="Disordered" evidence="1">
    <location>
        <begin position="558"/>
        <end position="624"/>
    </location>
</feature>
<reference evidence="3" key="1">
    <citation type="submission" date="2017-03" db="EMBL/GenBank/DDBJ databases">
        <title>Genomes of endolithic fungi from Antarctica.</title>
        <authorList>
            <person name="Coleine C."/>
            <person name="Masonjones S."/>
            <person name="Stajich J.E."/>
        </authorList>
    </citation>
    <scope>NUCLEOTIDE SEQUENCE [LARGE SCALE GENOMIC DNA]</scope>
    <source>
        <strain evidence="3">CCFEE 5527</strain>
    </source>
</reference>
<evidence type="ECO:0000313" key="2">
    <source>
        <dbReference type="EMBL" id="OQN95990.1"/>
    </source>
</evidence>
<feature type="compositionally biased region" description="Basic residues" evidence="1">
    <location>
        <begin position="583"/>
        <end position="592"/>
    </location>
</feature>
<dbReference type="InParanoid" id="A0A1V8SAP0"/>
<feature type="compositionally biased region" description="Basic residues" evidence="1">
    <location>
        <begin position="1"/>
        <end position="17"/>
    </location>
</feature>
<dbReference type="OrthoDB" id="5395390at2759"/>
<feature type="compositionally biased region" description="Acidic residues" evidence="1">
    <location>
        <begin position="22"/>
        <end position="38"/>
    </location>
</feature>
<name>A0A1V8SAP0_9PEZI</name>
<comment type="caution">
    <text evidence="2">The sequence shown here is derived from an EMBL/GenBank/DDBJ whole genome shotgun (WGS) entry which is preliminary data.</text>
</comment>
<protein>
    <submittedName>
        <fullName evidence="2">Uncharacterized protein</fullName>
    </submittedName>
</protein>
<organism evidence="2 3">
    <name type="scientific">Cryoendolithus antarcticus</name>
    <dbReference type="NCBI Taxonomy" id="1507870"/>
    <lineage>
        <taxon>Eukaryota</taxon>
        <taxon>Fungi</taxon>
        <taxon>Dikarya</taxon>
        <taxon>Ascomycota</taxon>
        <taxon>Pezizomycotina</taxon>
        <taxon>Dothideomycetes</taxon>
        <taxon>Dothideomycetidae</taxon>
        <taxon>Cladosporiales</taxon>
        <taxon>Cladosporiaceae</taxon>
        <taxon>Cryoendolithus</taxon>
    </lineage>
</organism>
<feature type="region of interest" description="Disordered" evidence="1">
    <location>
        <begin position="1"/>
        <end position="100"/>
    </location>
</feature>
<feature type="compositionally biased region" description="Basic and acidic residues" evidence="1">
    <location>
        <begin position="561"/>
        <end position="571"/>
    </location>
</feature>
<dbReference type="Proteomes" id="UP000192596">
    <property type="component" value="Unassembled WGS sequence"/>
</dbReference>
<evidence type="ECO:0000256" key="1">
    <source>
        <dbReference type="SAM" id="MobiDB-lite"/>
    </source>
</evidence>
<dbReference type="InterPro" id="IPR032675">
    <property type="entry name" value="LRR_dom_sf"/>
</dbReference>
<dbReference type="STRING" id="1507870.A0A1V8SAP0"/>
<dbReference type="EMBL" id="NAJO01000075">
    <property type="protein sequence ID" value="OQN95990.1"/>
    <property type="molecule type" value="Genomic_DNA"/>
</dbReference>
<gene>
    <name evidence="2" type="ORF">B0A48_17933</name>
</gene>
<accession>A0A1V8SAP0</accession>